<keyword evidence="2" id="KW-1185">Reference proteome</keyword>
<evidence type="ECO:0000313" key="2">
    <source>
        <dbReference type="Proteomes" id="UP000250321"/>
    </source>
</evidence>
<name>A0A314Z166_PRUYE</name>
<sequence>MEYPLNKPFHSSPLLNIINLPKKYIPTFNNLENQGRSVVETRQREMVAWVAGIRVGMVAYALP</sequence>
<reference evidence="1 2" key="1">
    <citation type="submission" date="2018-02" db="EMBL/GenBank/DDBJ databases">
        <title>Draft genome of wild Prunus yedoensis var. nudiflora.</title>
        <authorList>
            <person name="Baek S."/>
            <person name="Kim J.-H."/>
            <person name="Choi K."/>
            <person name="Kim G.-B."/>
            <person name="Cho A."/>
            <person name="Jang H."/>
            <person name="Shin C.-H."/>
            <person name="Yu H.-J."/>
            <person name="Mun J.-H."/>
        </authorList>
    </citation>
    <scope>NUCLEOTIDE SEQUENCE [LARGE SCALE GENOMIC DNA]</scope>
    <source>
        <strain evidence="2">cv. Jeju island</strain>
        <tissue evidence="1">Leaf</tissue>
    </source>
</reference>
<evidence type="ECO:0000313" key="1">
    <source>
        <dbReference type="EMBL" id="PQQ11314.1"/>
    </source>
</evidence>
<comment type="caution">
    <text evidence="1">The sequence shown here is derived from an EMBL/GenBank/DDBJ whole genome shotgun (WGS) entry which is preliminary data.</text>
</comment>
<accession>A0A314Z166</accession>
<dbReference type="EMBL" id="PJQY01000403">
    <property type="protein sequence ID" value="PQQ11314.1"/>
    <property type="molecule type" value="Genomic_DNA"/>
</dbReference>
<dbReference type="Proteomes" id="UP000250321">
    <property type="component" value="Unassembled WGS sequence"/>
</dbReference>
<dbReference type="AlphaFoldDB" id="A0A314Z166"/>
<proteinExistence type="predicted"/>
<protein>
    <submittedName>
        <fullName evidence="1">Uncharacterized protein</fullName>
    </submittedName>
</protein>
<gene>
    <name evidence="1" type="ORF">Pyn_22164</name>
</gene>
<organism evidence="1 2">
    <name type="scientific">Prunus yedoensis var. nudiflora</name>
    <dbReference type="NCBI Taxonomy" id="2094558"/>
    <lineage>
        <taxon>Eukaryota</taxon>
        <taxon>Viridiplantae</taxon>
        <taxon>Streptophyta</taxon>
        <taxon>Embryophyta</taxon>
        <taxon>Tracheophyta</taxon>
        <taxon>Spermatophyta</taxon>
        <taxon>Magnoliopsida</taxon>
        <taxon>eudicotyledons</taxon>
        <taxon>Gunneridae</taxon>
        <taxon>Pentapetalae</taxon>
        <taxon>rosids</taxon>
        <taxon>fabids</taxon>
        <taxon>Rosales</taxon>
        <taxon>Rosaceae</taxon>
        <taxon>Amygdaloideae</taxon>
        <taxon>Amygdaleae</taxon>
        <taxon>Prunus</taxon>
    </lineage>
</organism>